<evidence type="ECO:0000259" key="8">
    <source>
        <dbReference type="Pfam" id="PF01416"/>
    </source>
</evidence>
<dbReference type="GO" id="GO:0160147">
    <property type="term" value="F:tRNA pseudouridine(38-40) synthase activity"/>
    <property type="evidence" value="ECO:0007669"/>
    <property type="project" value="UniProtKB-EC"/>
</dbReference>
<dbReference type="GO" id="GO:0031119">
    <property type="term" value="P:tRNA pseudouridine synthesis"/>
    <property type="evidence" value="ECO:0007669"/>
    <property type="project" value="UniProtKB-UniRule"/>
</dbReference>
<evidence type="ECO:0000256" key="2">
    <source>
        <dbReference type="ARBA" id="ARBA00022694"/>
    </source>
</evidence>
<evidence type="ECO:0000256" key="4">
    <source>
        <dbReference type="HAMAP-Rule" id="MF_00171"/>
    </source>
</evidence>
<dbReference type="FunFam" id="3.30.70.580:FF:000001">
    <property type="entry name" value="tRNA pseudouridine synthase A"/>
    <property type="match status" value="1"/>
</dbReference>
<evidence type="ECO:0000256" key="7">
    <source>
        <dbReference type="RuleBase" id="RU003792"/>
    </source>
</evidence>
<comment type="function">
    <text evidence="4">Formation of pseudouridine at positions 38, 39 and 40 in the anticodon stem and loop of transfer RNAs.</text>
</comment>
<feature type="domain" description="Pseudouridine synthase I TruA alpha/beta" evidence="8">
    <location>
        <begin position="9"/>
        <end position="105"/>
    </location>
</feature>
<dbReference type="InterPro" id="IPR020097">
    <property type="entry name" value="PsdUridine_synth_TruA_a/b_dom"/>
</dbReference>
<evidence type="ECO:0000313" key="10">
    <source>
        <dbReference type="Proteomes" id="UP000192611"/>
    </source>
</evidence>
<feature type="domain" description="Pseudouridine synthase I TruA alpha/beta" evidence="8">
    <location>
        <begin position="143"/>
        <end position="242"/>
    </location>
</feature>
<dbReference type="EMBL" id="NATQ01000018">
    <property type="protein sequence ID" value="OQX90958.1"/>
    <property type="molecule type" value="Genomic_DNA"/>
</dbReference>
<dbReference type="AlphaFoldDB" id="A0A1W9S285"/>
<comment type="caution">
    <text evidence="4">Lacks conserved residue(s) required for the propagation of feature annotation.</text>
</comment>
<evidence type="ECO:0000256" key="3">
    <source>
        <dbReference type="ARBA" id="ARBA00023235"/>
    </source>
</evidence>
<reference evidence="10" key="1">
    <citation type="submission" date="2017-03" db="EMBL/GenBank/DDBJ databases">
        <title>Novel pathways for hydrocarbon cycling and metabolic interdependencies in hydrothermal sediment communities.</title>
        <authorList>
            <person name="Dombrowski N."/>
            <person name="Seitz K."/>
            <person name="Teske A."/>
            <person name="Baker B."/>
        </authorList>
    </citation>
    <scope>NUCLEOTIDE SEQUENCE [LARGE SCALE GENOMIC DNA]</scope>
</reference>
<dbReference type="HAMAP" id="MF_00171">
    <property type="entry name" value="TruA"/>
    <property type="match status" value="1"/>
</dbReference>
<comment type="similarity">
    <text evidence="1 4 7">Belongs to the tRNA pseudouridine synthase TruA family.</text>
</comment>
<dbReference type="Gene3D" id="3.30.70.580">
    <property type="entry name" value="Pseudouridine synthase I, catalytic domain, N-terminal subdomain"/>
    <property type="match status" value="1"/>
</dbReference>
<dbReference type="GO" id="GO:0003723">
    <property type="term" value="F:RNA binding"/>
    <property type="evidence" value="ECO:0007669"/>
    <property type="project" value="InterPro"/>
</dbReference>
<protein>
    <recommendedName>
        <fullName evidence="4">tRNA pseudouridine synthase A</fullName>
        <ecNumber evidence="4">5.4.99.12</ecNumber>
    </recommendedName>
    <alternativeName>
        <fullName evidence="4">tRNA pseudouridine(38-40) synthase</fullName>
    </alternativeName>
    <alternativeName>
        <fullName evidence="4">tRNA pseudouridylate synthase I</fullName>
    </alternativeName>
    <alternativeName>
        <fullName evidence="4">tRNA-uridine isomerase I</fullName>
    </alternativeName>
</protein>
<keyword evidence="3 4" id="KW-0413">Isomerase</keyword>
<feature type="active site" description="Nucleophile" evidence="4 5">
    <location>
        <position position="54"/>
    </location>
</feature>
<dbReference type="Pfam" id="PF01416">
    <property type="entry name" value="PseudoU_synth_1"/>
    <property type="match status" value="2"/>
</dbReference>
<evidence type="ECO:0000256" key="5">
    <source>
        <dbReference type="PIRSR" id="PIRSR001430-1"/>
    </source>
</evidence>
<accession>A0A1W9S285</accession>
<feature type="binding site" evidence="4 6">
    <location>
        <position position="112"/>
    </location>
    <ligand>
        <name>substrate</name>
    </ligand>
</feature>
<dbReference type="PANTHER" id="PTHR11142:SF0">
    <property type="entry name" value="TRNA PSEUDOURIDINE SYNTHASE-LIKE 1"/>
    <property type="match status" value="1"/>
</dbReference>
<dbReference type="SUPFAM" id="SSF55120">
    <property type="entry name" value="Pseudouridine synthase"/>
    <property type="match status" value="1"/>
</dbReference>
<dbReference type="PIRSF" id="PIRSF001430">
    <property type="entry name" value="tRNA_psdUrid_synth"/>
    <property type="match status" value="1"/>
</dbReference>
<comment type="catalytic activity">
    <reaction evidence="4 7">
        <text>uridine(38/39/40) in tRNA = pseudouridine(38/39/40) in tRNA</text>
        <dbReference type="Rhea" id="RHEA:22376"/>
        <dbReference type="Rhea" id="RHEA-COMP:10085"/>
        <dbReference type="Rhea" id="RHEA-COMP:10087"/>
        <dbReference type="ChEBI" id="CHEBI:65314"/>
        <dbReference type="ChEBI" id="CHEBI:65315"/>
        <dbReference type="EC" id="5.4.99.12"/>
    </reaction>
</comment>
<proteinExistence type="inferred from homology"/>
<dbReference type="InterPro" id="IPR020103">
    <property type="entry name" value="PsdUridine_synth_cat_dom_sf"/>
</dbReference>
<name>A0A1W9S285_9BACT</name>
<dbReference type="Gene3D" id="3.30.70.660">
    <property type="entry name" value="Pseudouridine synthase I, catalytic domain, C-terminal subdomain"/>
    <property type="match status" value="1"/>
</dbReference>
<evidence type="ECO:0000313" key="9">
    <source>
        <dbReference type="EMBL" id="OQX90958.1"/>
    </source>
</evidence>
<comment type="subunit">
    <text evidence="4">Homodimer.</text>
</comment>
<comment type="caution">
    <text evidence="9">The sequence shown here is derived from an EMBL/GenBank/DDBJ whole genome shotgun (WGS) entry which is preliminary data.</text>
</comment>
<dbReference type="NCBIfam" id="TIGR00071">
    <property type="entry name" value="hisT_truA"/>
    <property type="match status" value="1"/>
</dbReference>
<gene>
    <name evidence="4" type="primary">truA</name>
    <name evidence="9" type="ORF">B6D57_01475</name>
</gene>
<organism evidence="9 10">
    <name type="scientific">Candidatus Coatesbacteria bacterium 4484_99</name>
    <dbReference type="NCBI Taxonomy" id="1970774"/>
    <lineage>
        <taxon>Bacteria</taxon>
        <taxon>Candidatus Coatesiibacteriota</taxon>
    </lineage>
</organism>
<dbReference type="InterPro" id="IPR020094">
    <property type="entry name" value="TruA/RsuA/RluB/E/F_N"/>
</dbReference>
<dbReference type="PANTHER" id="PTHR11142">
    <property type="entry name" value="PSEUDOURIDYLATE SYNTHASE"/>
    <property type="match status" value="1"/>
</dbReference>
<sequence>MSEKRFRLIVAYDGSHYMGSQYQKDVPTVQGMLETALSTIMKQSVRIITAGRTDTGVHALGQVASFEANTGMVPEEVERALNSILPQDICILRVDYAQDAFHPRYSALLRHYLYLVVHTNLPFYRNYSYYLPKRLNIESIGDAIDIFYGLSDFSALCVQEERDKKAKITKISASNFGVFTAFRVSAPFFLRRMVRMMVGALIEVGLGRLNLDELTNILESGDPGGIVPLPPNGLYLARVDYPDGFSADVNSVFGIPIDF</sequence>
<keyword evidence="2 4" id="KW-0819">tRNA processing</keyword>
<evidence type="ECO:0000256" key="1">
    <source>
        <dbReference type="ARBA" id="ARBA00009375"/>
    </source>
</evidence>
<dbReference type="CDD" id="cd02570">
    <property type="entry name" value="PseudoU_synth_EcTruA"/>
    <property type="match status" value="1"/>
</dbReference>
<dbReference type="Proteomes" id="UP000192611">
    <property type="component" value="Unassembled WGS sequence"/>
</dbReference>
<dbReference type="InterPro" id="IPR001406">
    <property type="entry name" value="PsdUridine_synth_TruA"/>
</dbReference>
<dbReference type="EC" id="5.4.99.12" evidence="4"/>
<evidence type="ECO:0000256" key="6">
    <source>
        <dbReference type="PIRSR" id="PIRSR001430-2"/>
    </source>
</evidence>
<dbReference type="InterPro" id="IPR020095">
    <property type="entry name" value="PsdUridine_synth_TruA_C"/>
</dbReference>